<accession>A0A841PHA7</accession>
<dbReference type="Proteomes" id="UP000568839">
    <property type="component" value="Unassembled WGS sequence"/>
</dbReference>
<reference evidence="1 2" key="1">
    <citation type="submission" date="2020-08" db="EMBL/GenBank/DDBJ databases">
        <title>Genomic Encyclopedia of Type Strains, Phase IV (KMG-IV): sequencing the most valuable type-strain genomes for metagenomic binning, comparative biology and taxonomic classification.</title>
        <authorList>
            <person name="Goeker M."/>
        </authorList>
    </citation>
    <scope>NUCLEOTIDE SEQUENCE [LARGE SCALE GENOMIC DNA]</scope>
    <source>
        <strain evidence="1 2">DSM 21769</strain>
    </source>
</reference>
<keyword evidence="2" id="KW-1185">Reference proteome</keyword>
<comment type="caution">
    <text evidence="1">The sequence shown here is derived from an EMBL/GenBank/DDBJ whole genome shotgun (WGS) entry which is preliminary data.</text>
</comment>
<evidence type="ECO:0008006" key="3">
    <source>
        <dbReference type="Google" id="ProtNLM"/>
    </source>
</evidence>
<protein>
    <recommendedName>
        <fullName evidence="3">Sigma-w pathway protein ysdB</fullName>
    </recommendedName>
</protein>
<gene>
    <name evidence="1" type="ORF">HNR44_000226</name>
</gene>
<dbReference type="RefSeq" id="WP_184402291.1">
    <property type="nucleotide sequence ID" value="NZ_JACHHJ010000001.1"/>
</dbReference>
<dbReference type="EMBL" id="JACHHJ010000001">
    <property type="protein sequence ID" value="MBB6448277.1"/>
    <property type="molecule type" value="Genomic_DNA"/>
</dbReference>
<proteinExistence type="predicted"/>
<dbReference type="AlphaFoldDB" id="A0A841PHA7"/>
<evidence type="ECO:0000313" key="2">
    <source>
        <dbReference type="Proteomes" id="UP000568839"/>
    </source>
</evidence>
<sequence>MTLILQLLILAALIILVYTGIRYMRDPLRQLESAHKRNDFFMHDHMEDALKNFFITYKGAMFEGEKYVGSTENAFEVVRIVLAPKRTEKLEGLQYEDFLFIEKEIEQRYPYASIEWQSPIKELMKRRRK</sequence>
<evidence type="ECO:0000313" key="1">
    <source>
        <dbReference type="EMBL" id="MBB6448277.1"/>
    </source>
</evidence>
<organism evidence="1 2">
    <name type="scientific">Geomicrobium halophilum</name>
    <dbReference type="NCBI Taxonomy" id="549000"/>
    <lineage>
        <taxon>Bacteria</taxon>
        <taxon>Bacillati</taxon>
        <taxon>Bacillota</taxon>
        <taxon>Bacilli</taxon>
        <taxon>Bacillales</taxon>
        <taxon>Geomicrobium</taxon>
    </lineage>
</organism>
<name>A0A841PHA7_9BACL</name>